<accession>A0A3B0VD54</accession>
<evidence type="ECO:0000256" key="7">
    <source>
        <dbReference type="SAM" id="Phobius"/>
    </source>
</evidence>
<keyword evidence="5 7" id="KW-1133">Transmembrane helix</keyword>
<dbReference type="InterPro" id="IPR051447">
    <property type="entry name" value="Lipoprotein-release_system"/>
</dbReference>
<evidence type="ECO:0000259" key="8">
    <source>
        <dbReference type="Pfam" id="PF02687"/>
    </source>
</evidence>
<name>A0A3B0VD54_9ZZZZ</name>
<evidence type="ECO:0000259" key="9">
    <source>
        <dbReference type="Pfam" id="PF12704"/>
    </source>
</evidence>
<organism evidence="10">
    <name type="scientific">hydrothermal vent metagenome</name>
    <dbReference type="NCBI Taxonomy" id="652676"/>
    <lineage>
        <taxon>unclassified sequences</taxon>
        <taxon>metagenomes</taxon>
        <taxon>ecological metagenomes</taxon>
    </lineage>
</organism>
<evidence type="ECO:0000256" key="1">
    <source>
        <dbReference type="ARBA" id="ARBA00004651"/>
    </source>
</evidence>
<keyword evidence="4 7" id="KW-0812">Transmembrane</keyword>
<keyword evidence="2" id="KW-0813">Transport</keyword>
<feature type="transmembrane region" description="Helical" evidence="7">
    <location>
        <begin position="325"/>
        <end position="347"/>
    </location>
</feature>
<dbReference type="PANTHER" id="PTHR30489:SF0">
    <property type="entry name" value="LIPOPROTEIN-RELEASING SYSTEM TRANSMEMBRANE PROTEIN LOLE"/>
    <property type="match status" value="1"/>
</dbReference>
<keyword evidence="3" id="KW-1003">Cell membrane</keyword>
<keyword evidence="6 7" id="KW-0472">Membrane</keyword>
<evidence type="ECO:0000256" key="2">
    <source>
        <dbReference type="ARBA" id="ARBA00022448"/>
    </source>
</evidence>
<dbReference type="InterPro" id="IPR011925">
    <property type="entry name" value="LolCE_TM"/>
</dbReference>
<comment type="subcellular location">
    <subcellularLocation>
        <location evidence="1">Cell membrane</location>
        <topology evidence="1">Multi-pass membrane protein</topology>
    </subcellularLocation>
</comment>
<feature type="transmembrane region" description="Helical" evidence="7">
    <location>
        <begin position="20"/>
        <end position="46"/>
    </location>
</feature>
<protein>
    <submittedName>
        <fullName evidence="10">Lipoprotein releasing system transmembrane protein LolC/LolE</fullName>
    </submittedName>
</protein>
<reference evidence="10" key="1">
    <citation type="submission" date="2018-06" db="EMBL/GenBank/DDBJ databases">
        <authorList>
            <person name="Zhirakovskaya E."/>
        </authorList>
    </citation>
    <scope>NUCLEOTIDE SEQUENCE</scope>
</reference>
<dbReference type="GO" id="GO:0098797">
    <property type="term" value="C:plasma membrane protein complex"/>
    <property type="evidence" value="ECO:0007669"/>
    <property type="project" value="TreeGrafter"/>
</dbReference>
<proteinExistence type="predicted"/>
<feature type="domain" description="ABC3 transporter permease C-terminal" evidence="8">
    <location>
        <begin position="283"/>
        <end position="417"/>
    </location>
</feature>
<dbReference type="AlphaFoldDB" id="A0A3B0VD54"/>
<evidence type="ECO:0000313" key="10">
    <source>
        <dbReference type="EMBL" id="VAW36832.1"/>
    </source>
</evidence>
<gene>
    <name evidence="10" type="ORF">MNBD_DELTA02-915</name>
</gene>
<dbReference type="Pfam" id="PF02687">
    <property type="entry name" value="FtsX"/>
    <property type="match status" value="1"/>
</dbReference>
<dbReference type="Pfam" id="PF12704">
    <property type="entry name" value="MacB_PCD"/>
    <property type="match status" value="1"/>
</dbReference>
<evidence type="ECO:0000256" key="6">
    <source>
        <dbReference type="ARBA" id="ARBA00023136"/>
    </source>
</evidence>
<feature type="transmembrane region" description="Helical" evidence="7">
    <location>
        <begin position="389"/>
        <end position="407"/>
    </location>
</feature>
<evidence type="ECO:0000256" key="4">
    <source>
        <dbReference type="ARBA" id="ARBA00022692"/>
    </source>
</evidence>
<dbReference type="GO" id="GO:0044874">
    <property type="term" value="P:lipoprotein localization to outer membrane"/>
    <property type="evidence" value="ECO:0007669"/>
    <property type="project" value="TreeGrafter"/>
</dbReference>
<evidence type="ECO:0000256" key="5">
    <source>
        <dbReference type="ARBA" id="ARBA00022989"/>
    </source>
</evidence>
<dbReference type="GO" id="GO:0042953">
    <property type="term" value="P:lipoprotein transport"/>
    <property type="evidence" value="ECO:0007669"/>
    <property type="project" value="InterPro"/>
</dbReference>
<dbReference type="EMBL" id="UOEZ01000045">
    <property type="protein sequence ID" value="VAW36832.1"/>
    <property type="molecule type" value="Genomic_DNA"/>
</dbReference>
<dbReference type="PANTHER" id="PTHR30489">
    <property type="entry name" value="LIPOPROTEIN-RELEASING SYSTEM TRANSMEMBRANE PROTEIN LOLE"/>
    <property type="match status" value="1"/>
</dbReference>
<feature type="domain" description="MacB-like periplasmic core" evidence="9">
    <location>
        <begin position="25"/>
        <end position="253"/>
    </location>
</feature>
<dbReference type="InterPro" id="IPR025857">
    <property type="entry name" value="MacB_PCD"/>
</dbReference>
<keyword evidence="10" id="KW-0449">Lipoprotein</keyword>
<sequence>MSYEWFVGLRYLKAKKKATFVSVITIISILGITVGVTALIVVLSVMTGFEEDLKSKILGINAHIVVTELGGSMSDYRVISSKIKKNKDVTGASPFIYRQAMLSAKGGVVGVIVRGLDPASVAEATQLPSHIKSGSLKGLEPGFKEAAEKGELPGIILGSELARRLGLWTGDELNVVAPMSNAGGALGASTPRMARFQVAGIFELGMYEYDTNLAFVSIGNAQSFFRMGDSVTGIEVKVKDAYRADKIKKELQKNLGLLYPVRSWQDMNKNLFSALKLEKVAMFIILLLIIMVAALNIISTLIMVVMQKGKEIAILKSLGATSGGIMKIFMIEGVIIGLVGTLLGTLIGVGTALNIEGIVGLIERTFNFKILPPSVYYIDRFPSKVEPEVVIIIVAVSLAISFLATIYPSWKASRSDPVEGLRYE</sequence>
<feature type="transmembrane region" description="Helical" evidence="7">
    <location>
        <begin position="280"/>
        <end position="305"/>
    </location>
</feature>
<dbReference type="InterPro" id="IPR003838">
    <property type="entry name" value="ABC3_permease_C"/>
</dbReference>
<evidence type="ECO:0000256" key="3">
    <source>
        <dbReference type="ARBA" id="ARBA00022475"/>
    </source>
</evidence>
<dbReference type="NCBIfam" id="TIGR02212">
    <property type="entry name" value="lolCE"/>
    <property type="match status" value="1"/>
</dbReference>